<comment type="caution">
    <text evidence="1">The sequence shown here is derived from an EMBL/GenBank/DDBJ whole genome shotgun (WGS) entry which is preliminary data.</text>
</comment>
<protein>
    <submittedName>
        <fullName evidence="1">Uncharacterized protein</fullName>
    </submittedName>
</protein>
<sequence length="121" mass="13894">MNPQKDLLRGENVKCNSQYKEFSGTESKSFQKARNDHLVLDENGGRSKDRQFGQELIFYKMEQRQKDWFVSATDEDRNQYGFHSMKTCLDSDAGTHVGSHPRLKIKKAWSGQNDMKTCAGA</sequence>
<dbReference type="EMBL" id="JAVFWL010000003">
    <property type="protein sequence ID" value="KAK6742004.1"/>
    <property type="molecule type" value="Genomic_DNA"/>
</dbReference>
<reference evidence="1 2" key="1">
    <citation type="submission" date="2023-08" db="EMBL/GenBank/DDBJ databases">
        <title>A Necator americanus chromosomal reference genome.</title>
        <authorList>
            <person name="Ilik V."/>
            <person name="Petrzelkova K.J."/>
            <person name="Pardy F."/>
            <person name="Fuh T."/>
            <person name="Niatou-Singa F.S."/>
            <person name="Gouil Q."/>
            <person name="Baker L."/>
            <person name="Ritchie M.E."/>
            <person name="Jex A.R."/>
            <person name="Gazzola D."/>
            <person name="Li H."/>
            <person name="Toshio Fujiwara R."/>
            <person name="Zhan B."/>
            <person name="Aroian R.V."/>
            <person name="Pafco B."/>
            <person name="Schwarz E.M."/>
        </authorList>
    </citation>
    <scope>NUCLEOTIDE SEQUENCE [LARGE SCALE GENOMIC DNA]</scope>
    <source>
        <strain evidence="1 2">Aroian</strain>
        <tissue evidence="1">Whole animal</tissue>
    </source>
</reference>
<proteinExistence type="predicted"/>
<evidence type="ECO:0000313" key="1">
    <source>
        <dbReference type="EMBL" id="KAK6742004.1"/>
    </source>
</evidence>
<gene>
    <name evidence="1" type="primary">Necator_chrIII.g10476</name>
    <name evidence="1" type="ORF">RB195_009711</name>
</gene>
<name>A0ABR1CUJ0_NECAM</name>
<organism evidence="1 2">
    <name type="scientific">Necator americanus</name>
    <name type="common">Human hookworm</name>
    <dbReference type="NCBI Taxonomy" id="51031"/>
    <lineage>
        <taxon>Eukaryota</taxon>
        <taxon>Metazoa</taxon>
        <taxon>Ecdysozoa</taxon>
        <taxon>Nematoda</taxon>
        <taxon>Chromadorea</taxon>
        <taxon>Rhabditida</taxon>
        <taxon>Rhabditina</taxon>
        <taxon>Rhabditomorpha</taxon>
        <taxon>Strongyloidea</taxon>
        <taxon>Ancylostomatidae</taxon>
        <taxon>Bunostominae</taxon>
        <taxon>Necator</taxon>
    </lineage>
</organism>
<evidence type="ECO:0000313" key="2">
    <source>
        <dbReference type="Proteomes" id="UP001303046"/>
    </source>
</evidence>
<accession>A0ABR1CUJ0</accession>
<keyword evidence="2" id="KW-1185">Reference proteome</keyword>
<dbReference type="Proteomes" id="UP001303046">
    <property type="component" value="Unassembled WGS sequence"/>
</dbReference>